<sequence>MPSIDAETRHIDGVTFVEGVVRADAPRRVQLVARCDGPVWPPRREGIPTENWDGDRVTVEAGPAPVGIGFATPGDVSTEPVAIVASEPVADELPTGVAAWVQNVESRLEAGERLAAAESLDEAANAVAAVGGLSAAEQLTDALARDRRLASQLSIVPPAVSERLETVDIPVEAFRTLAQSRRS</sequence>
<dbReference type="EnsemblBacteria" id="CAI50640">
    <property type="protein sequence ID" value="CAI50640"/>
    <property type="gene ID" value="NP_5098A"/>
</dbReference>
<dbReference type="KEGG" id="nph:NP_5098A"/>
<dbReference type="STRING" id="348780.NP_5098A"/>
<name>A0A1U7EZB7_NATPD</name>
<dbReference type="RefSeq" id="WP_011324250.1">
    <property type="nucleotide sequence ID" value="NC_007426.1"/>
</dbReference>
<keyword evidence="3" id="KW-1185">Reference proteome</keyword>
<gene>
    <name evidence="2" type="ordered locus">NP_5098A</name>
</gene>
<dbReference type="AlphaFoldDB" id="A0A1U7EZB7"/>
<accession>A0A1U7EZB7</accession>
<dbReference type="HOGENOM" id="CLU_1472135_0_0_2"/>
<dbReference type="Proteomes" id="UP000002698">
    <property type="component" value="Chromosome"/>
</dbReference>
<dbReference type="eggNOG" id="arCOG06335">
    <property type="taxonomic scope" value="Archaea"/>
</dbReference>
<dbReference type="InterPro" id="IPR058393">
    <property type="entry name" value="DUF8080"/>
</dbReference>
<dbReference type="Pfam" id="PF26296">
    <property type="entry name" value="DUF8080"/>
    <property type="match status" value="1"/>
</dbReference>
<evidence type="ECO:0000313" key="3">
    <source>
        <dbReference type="Proteomes" id="UP000002698"/>
    </source>
</evidence>
<proteinExistence type="predicted"/>
<feature type="domain" description="DUF8080" evidence="1">
    <location>
        <begin position="94"/>
        <end position="168"/>
    </location>
</feature>
<dbReference type="InterPro" id="IPR057179">
    <property type="entry name" value="DUF7857"/>
</dbReference>
<dbReference type="OrthoDB" id="193731at2157"/>
<dbReference type="EMBL" id="CR936257">
    <property type="protein sequence ID" value="CAI50640.1"/>
    <property type="molecule type" value="Genomic_DNA"/>
</dbReference>
<evidence type="ECO:0000259" key="1">
    <source>
        <dbReference type="Pfam" id="PF26296"/>
    </source>
</evidence>
<dbReference type="Pfam" id="PF25256">
    <property type="entry name" value="DUF7857"/>
    <property type="match status" value="1"/>
</dbReference>
<protein>
    <recommendedName>
        <fullName evidence="1">DUF8080 domain-containing protein</fullName>
    </recommendedName>
</protein>
<organism evidence="2 3">
    <name type="scientific">Natronomonas pharaonis (strain ATCC 35678 / DSM 2160 / CIP 103997 / JCM 8858 / NBRC 14720 / NCIMB 2260 / Gabara)</name>
    <name type="common">Halobacterium pharaonis</name>
    <dbReference type="NCBI Taxonomy" id="348780"/>
    <lineage>
        <taxon>Archaea</taxon>
        <taxon>Methanobacteriati</taxon>
        <taxon>Methanobacteriota</taxon>
        <taxon>Stenosarchaea group</taxon>
        <taxon>Halobacteria</taxon>
        <taxon>Halobacteriales</taxon>
        <taxon>Natronomonadaceae</taxon>
        <taxon>Natronomonas</taxon>
    </lineage>
</organism>
<reference evidence="2 3" key="1">
    <citation type="journal article" date="2005" name="Genome Res.">
        <title>Living with two extremes: conclusions from the genome sequence of Natronomonas pharaonis.</title>
        <authorList>
            <person name="Falb M."/>
            <person name="Pfeiffer F."/>
            <person name="Palm P."/>
            <person name="Rodewald K."/>
            <person name="Hickmann V."/>
            <person name="Tittor J."/>
            <person name="Oesterhelt D."/>
        </authorList>
    </citation>
    <scope>NUCLEOTIDE SEQUENCE [LARGE SCALE GENOMIC DNA]</scope>
    <source>
        <strain evidence="3">ATCC 35678 / DSM 2160 / CIP 103997 / JCM 8858 / NBRC 14720 / NCIMB 2260 / Gabara</strain>
    </source>
</reference>
<evidence type="ECO:0000313" key="2">
    <source>
        <dbReference type="EMBL" id="CAI50640.1"/>
    </source>
</evidence>
<dbReference type="GeneID" id="3702253"/>